<dbReference type="PROSITE" id="PS50843">
    <property type="entry name" value="EXPANSIN_CBD"/>
    <property type="match status" value="1"/>
</dbReference>
<feature type="domain" description="Expansin-like EG45" evidence="2">
    <location>
        <begin position="27"/>
        <end position="135"/>
    </location>
</feature>
<dbReference type="PANTHER" id="PTHR31692">
    <property type="entry name" value="EXPANSIN-B3"/>
    <property type="match status" value="1"/>
</dbReference>
<reference evidence="4" key="1">
    <citation type="submission" date="2020-09" db="EMBL/GenBank/DDBJ databases">
        <title>Genome-Enabled Discovery of Anthraquinone Biosynthesis in Senna tora.</title>
        <authorList>
            <person name="Kang S.-H."/>
            <person name="Pandey R.P."/>
            <person name="Lee C.-M."/>
            <person name="Sim J.-S."/>
            <person name="Jeong J.-T."/>
            <person name="Choi B.-S."/>
            <person name="Jung M."/>
            <person name="Ginzburg D."/>
            <person name="Zhao K."/>
            <person name="Won S.Y."/>
            <person name="Oh T.-J."/>
            <person name="Yu Y."/>
            <person name="Kim N.-H."/>
            <person name="Lee O.R."/>
            <person name="Lee T.-H."/>
            <person name="Bashyal P."/>
            <person name="Kim T.-S."/>
            <person name="Lee W.-H."/>
            <person name="Kawkins C."/>
            <person name="Kim C.-K."/>
            <person name="Kim J.S."/>
            <person name="Ahn B.O."/>
            <person name="Rhee S.Y."/>
            <person name="Sohng J.K."/>
        </authorList>
    </citation>
    <scope>NUCLEOTIDE SEQUENCE</scope>
    <source>
        <tissue evidence="4">Leaf</tissue>
    </source>
</reference>
<dbReference type="OrthoDB" id="5823761at2759"/>
<evidence type="ECO:0000313" key="5">
    <source>
        <dbReference type="Proteomes" id="UP000634136"/>
    </source>
</evidence>
<dbReference type="SUPFAM" id="SSF49590">
    <property type="entry name" value="PHL pollen allergen"/>
    <property type="match status" value="1"/>
</dbReference>
<organism evidence="4 5">
    <name type="scientific">Senna tora</name>
    <dbReference type="NCBI Taxonomy" id="362788"/>
    <lineage>
        <taxon>Eukaryota</taxon>
        <taxon>Viridiplantae</taxon>
        <taxon>Streptophyta</taxon>
        <taxon>Embryophyta</taxon>
        <taxon>Tracheophyta</taxon>
        <taxon>Spermatophyta</taxon>
        <taxon>Magnoliopsida</taxon>
        <taxon>eudicotyledons</taxon>
        <taxon>Gunneridae</taxon>
        <taxon>Pentapetalae</taxon>
        <taxon>rosids</taxon>
        <taxon>fabids</taxon>
        <taxon>Fabales</taxon>
        <taxon>Fabaceae</taxon>
        <taxon>Caesalpinioideae</taxon>
        <taxon>Cassia clade</taxon>
        <taxon>Senna</taxon>
    </lineage>
</organism>
<evidence type="ECO:0000256" key="1">
    <source>
        <dbReference type="RuleBase" id="RU003460"/>
    </source>
</evidence>
<dbReference type="GO" id="GO:0009653">
    <property type="term" value="P:anatomical structure morphogenesis"/>
    <property type="evidence" value="ECO:0007669"/>
    <property type="project" value="UniProtKB-ARBA"/>
</dbReference>
<dbReference type="Pfam" id="PF01357">
    <property type="entry name" value="Expansin_C"/>
    <property type="match status" value="1"/>
</dbReference>
<dbReference type="PANTHER" id="PTHR31692:SF92">
    <property type="entry name" value="EXPANSIN-LIKE B1"/>
    <property type="match status" value="1"/>
</dbReference>
<dbReference type="Proteomes" id="UP000634136">
    <property type="component" value="Unassembled WGS sequence"/>
</dbReference>
<gene>
    <name evidence="4" type="ORF">G2W53_036768</name>
</gene>
<comment type="similarity">
    <text evidence="1">Belongs to the expansin family.</text>
</comment>
<sequence length="191" mass="20711">MQTLADTSFVNSRASYYPNSQENGTDVGACGFGSFGATVNGGDVSAASALYRDGVGCGACYQVRCSDSKYCSENGVTIVITDQGYPNKNITIKIHESSSNPHYLAFVIWYQQGQRDITAVHLCETQNFACKLLDRSHGAVWTTNSPPSGPLSLRMLFSDDDGEDTWVVPVNNIPQDWKAGETYDSGVQVNQ</sequence>
<dbReference type="InterPro" id="IPR036749">
    <property type="entry name" value="Expansin_CBD_sf"/>
</dbReference>
<protein>
    <submittedName>
        <fullName evidence="4">Expansin-like B1</fullName>
    </submittedName>
</protein>
<evidence type="ECO:0000313" key="4">
    <source>
        <dbReference type="EMBL" id="KAF7810025.1"/>
    </source>
</evidence>
<dbReference type="InterPro" id="IPR007117">
    <property type="entry name" value="Expansin_CBD"/>
</dbReference>
<dbReference type="EMBL" id="JAAIUW010000011">
    <property type="protein sequence ID" value="KAF7810025.1"/>
    <property type="molecule type" value="Genomic_DNA"/>
</dbReference>
<dbReference type="SUPFAM" id="SSF50685">
    <property type="entry name" value="Barwin-like endoglucanases"/>
    <property type="match status" value="1"/>
</dbReference>
<dbReference type="InterPro" id="IPR007118">
    <property type="entry name" value="Expan_Lol_pI"/>
</dbReference>
<dbReference type="PRINTS" id="PR01225">
    <property type="entry name" value="EXPANSNFAMLY"/>
</dbReference>
<dbReference type="PROSITE" id="PS50842">
    <property type="entry name" value="EXPANSIN_EG45"/>
    <property type="match status" value="1"/>
</dbReference>
<name>A0A834STG9_9FABA</name>
<accession>A0A834STG9</accession>
<keyword evidence="5" id="KW-1185">Reference proteome</keyword>
<dbReference type="GO" id="GO:0005576">
    <property type="term" value="C:extracellular region"/>
    <property type="evidence" value="ECO:0007669"/>
    <property type="project" value="InterPro"/>
</dbReference>
<evidence type="ECO:0000259" key="3">
    <source>
        <dbReference type="PROSITE" id="PS50843"/>
    </source>
</evidence>
<evidence type="ECO:0000259" key="2">
    <source>
        <dbReference type="PROSITE" id="PS50842"/>
    </source>
</evidence>
<dbReference type="InterPro" id="IPR036908">
    <property type="entry name" value="RlpA-like_sf"/>
</dbReference>
<feature type="domain" description="Expansin-like CBD" evidence="3">
    <location>
        <begin position="102"/>
        <end position="185"/>
    </location>
</feature>
<proteinExistence type="inferred from homology"/>
<dbReference type="Gene3D" id="2.60.40.760">
    <property type="entry name" value="Expansin, cellulose-binding-like domain"/>
    <property type="match status" value="1"/>
</dbReference>
<comment type="caution">
    <text evidence="4">The sequence shown here is derived from an EMBL/GenBank/DDBJ whole genome shotgun (WGS) entry which is preliminary data.</text>
</comment>
<dbReference type="InterPro" id="IPR007112">
    <property type="entry name" value="Expansin/allergen_DPBB_dom"/>
</dbReference>
<dbReference type="AlphaFoldDB" id="A0A834STG9"/>